<evidence type="ECO:0000259" key="2">
    <source>
        <dbReference type="Pfam" id="PF01522"/>
    </source>
</evidence>
<dbReference type="Pfam" id="PF01522">
    <property type="entry name" value="Polysacc_deac_1"/>
    <property type="match status" value="1"/>
</dbReference>
<evidence type="ECO:0000313" key="4">
    <source>
        <dbReference type="Proteomes" id="UP000552045"/>
    </source>
</evidence>
<keyword evidence="4" id="KW-1185">Reference proteome</keyword>
<dbReference type="PANTHER" id="PTHR43123:SF1">
    <property type="entry name" value="POLYSACCHARIDE DEACETYLASE-RELATED"/>
    <property type="match status" value="1"/>
</dbReference>
<feature type="region of interest" description="Disordered" evidence="1">
    <location>
        <begin position="1"/>
        <end position="25"/>
    </location>
</feature>
<name>A0A7Y9JMF3_9MICO</name>
<evidence type="ECO:0000313" key="3">
    <source>
        <dbReference type="EMBL" id="NYD54712.1"/>
    </source>
</evidence>
<dbReference type="Gene3D" id="3.20.20.370">
    <property type="entry name" value="Glycoside hydrolase/deacetylase"/>
    <property type="match status" value="1"/>
</dbReference>
<dbReference type="RefSeq" id="WP_179433234.1">
    <property type="nucleotide sequence ID" value="NZ_BAABLC010000008.1"/>
</dbReference>
<dbReference type="Proteomes" id="UP000552045">
    <property type="component" value="Unassembled WGS sequence"/>
</dbReference>
<evidence type="ECO:0000256" key="1">
    <source>
        <dbReference type="SAM" id="MobiDB-lite"/>
    </source>
</evidence>
<gene>
    <name evidence="3" type="ORF">BKA02_001767</name>
</gene>
<accession>A0A7Y9JMF3</accession>
<comment type="caution">
    <text evidence="3">The sequence shown here is derived from an EMBL/GenBank/DDBJ whole genome shotgun (WGS) entry which is preliminary data.</text>
</comment>
<dbReference type="EMBL" id="JACCBH010000001">
    <property type="protein sequence ID" value="NYD54712.1"/>
    <property type="molecule type" value="Genomic_DNA"/>
</dbReference>
<dbReference type="GO" id="GO:0005975">
    <property type="term" value="P:carbohydrate metabolic process"/>
    <property type="evidence" value="ECO:0007669"/>
    <property type="project" value="InterPro"/>
</dbReference>
<dbReference type="InterPro" id="IPR011330">
    <property type="entry name" value="Glyco_hydro/deAcase_b/a-brl"/>
</dbReference>
<reference evidence="3 4" key="1">
    <citation type="submission" date="2020-07" db="EMBL/GenBank/DDBJ databases">
        <title>Sequencing the genomes of 1000 actinobacteria strains.</title>
        <authorList>
            <person name="Klenk H.-P."/>
        </authorList>
    </citation>
    <scope>NUCLEOTIDE SEQUENCE [LARGE SCALE GENOMIC DNA]</scope>
    <source>
        <strain evidence="3 4">DSM 22185</strain>
    </source>
</reference>
<organism evidence="3 4">
    <name type="scientific">Microbacterium pseudoresistens</name>
    <dbReference type="NCBI Taxonomy" id="640634"/>
    <lineage>
        <taxon>Bacteria</taxon>
        <taxon>Bacillati</taxon>
        <taxon>Actinomycetota</taxon>
        <taxon>Actinomycetes</taxon>
        <taxon>Micrococcales</taxon>
        <taxon>Microbacteriaceae</taxon>
        <taxon>Microbacterium</taxon>
    </lineage>
</organism>
<protein>
    <submittedName>
        <fullName evidence="3">Peptidoglycan/xylan/chitin deacetylase (PgdA/CDA1 family)</fullName>
    </submittedName>
</protein>
<dbReference type="PANTHER" id="PTHR43123">
    <property type="entry name" value="POLYSACCHARIDE DEACETYLASE-RELATED"/>
    <property type="match status" value="1"/>
</dbReference>
<dbReference type="InterPro" id="IPR002509">
    <property type="entry name" value="NODB_dom"/>
</dbReference>
<dbReference type="SUPFAM" id="SSF88713">
    <property type="entry name" value="Glycoside hydrolase/deacetylase"/>
    <property type="match status" value="1"/>
</dbReference>
<sequence>MAISNDRVSGFEDEPGPGPVRDLYGHGRNGIQARWPGGKKVAVPIVVNFETGAEASWPSGDRQNDKIFEFPYGIDDRYRDLPGESVSEYGSRAGIWRMARLFDEYDIKTTISGCAVAFARNPEVGAYVQEAGHEPGCHGWRWEYAHLLDRREEQERMQAAIQIIEETCGSRPVGWQSRTASMNTRELVVEEGGFLYDSDAINDDVPYFVTVSDKKHLVIPYSPVYNDHRFVIGQGYSEPEDYFKTLKHGFDYLRSEGETHGKMMTIGVHAHWIGQASRASALKMFIEYALGTGDVWFAPRSEIAKWWIENSDSFATN</sequence>
<dbReference type="GO" id="GO:0016810">
    <property type="term" value="F:hydrolase activity, acting on carbon-nitrogen (but not peptide) bonds"/>
    <property type="evidence" value="ECO:0007669"/>
    <property type="project" value="InterPro"/>
</dbReference>
<proteinExistence type="predicted"/>
<dbReference type="AlphaFoldDB" id="A0A7Y9JMF3"/>
<feature type="domain" description="NodB homology" evidence="2">
    <location>
        <begin position="90"/>
        <end position="184"/>
    </location>
</feature>